<dbReference type="OrthoDB" id="9786188at2"/>
<dbReference type="GO" id="GO:0004622">
    <property type="term" value="F:phosphatidylcholine lysophospholipase activity"/>
    <property type="evidence" value="ECO:0007669"/>
    <property type="project" value="TreeGrafter"/>
</dbReference>
<feature type="domain" description="SGNH hydrolase-type esterase" evidence="1">
    <location>
        <begin position="51"/>
        <end position="202"/>
    </location>
</feature>
<comment type="caution">
    <text evidence="2">The sequence shown here is derived from an EMBL/GenBank/DDBJ whole genome shotgun (WGS) entry which is preliminary data.</text>
</comment>
<dbReference type="Proteomes" id="UP000317155">
    <property type="component" value="Unassembled WGS sequence"/>
</dbReference>
<keyword evidence="3" id="KW-1185">Reference proteome</keyword>
<evidence type="ECO:0000313" key="3">
    <source>
        <dbReference type="Proteomes" id="UP000317155"/>
    </source>
</evidence>
<gene>
    <name evidence="2" type="ORF">FL622_11065</name>
</gene>
<reference evidence="2 3" key="1">
    <citation type="submission" date="2019-07" db="EMBL/GenBank/DDBJ databases">
        <title>Insights of Desulfuromonas acetexigens electromicrobiology.</title>
        <authorList>
            <person name="Katuri K."/>
            <person name="Sapireddy V."/>
            <person name="Shaw D.R."/>
            <person name="Saikaly P."/>
        </authorList>
    </citation>
    <scope>NUCLEOTIDE SEQUENCE [LARGE SCALE GENOMIC DNA]</scope>
    <source>
        <strain evidence="2 3">2873</strain>
    </source>
</reference>
<dbReference type="PROSITE" id="PS51257">
    <property type="entry name" value="PROKAR_LIPOPROTEIN"/>
    <property type="match status" value="1"/>
</dbReference>
<dbReference type="PANTHER" id="PTHR30383:SF24">
    <property type="entry name" value="THIOESTERASE 1_PROTEASE 1_LYSOPHOSPHOLIPASE L1"/>
    <property type="match status" value="1"/>
</dbReference>
<sequence length="217" mass="23075">MLVVKISGRSGDLWGHRLLVTVCCLFALWLLAACEKTPRISPLDGEAVILAFGDSLTHGTGAGAEETYPAVLAGLLGREVVNAGVPGEVAAAGLKRLPELLAEYQPALVILCHGGNDFLRRLDREVLIGNLREMIALCQESGAEVLLVGVPQVGLFLSADPLYGELAEEFALPYEEKILAKILSERELKSDQIHPNGRGYALLAEKLAALIAKAGGI</sequence>
<organism evidence="2 3">
    <name type="scientific">Trichloromonas acetexigens</name>
    <dbReference type="NCBI Taxonomy" id="38815"/>
    <lineage>
        <taxon>Bacteria</taxon>
        <taxon>Pseudomonadati</taxon>
        <taxon>Thermodesulfobacteriota</taxon>
        <taxon>Desulfuromonadia</taxon>
        <taxon>Desulfuromonadales</taxon>
        <taxon>Trichloromonadaceae</taxon>
        <taxon>Trichloromonas</taxon>
    </lineage>
</organism>
<dbReference type="Gene3D" id="3.40.50.1110">
    <property type="entry name" value="SGNH hydrolase"/>
    <property type="match status" value="1"/>
</dbReference>
<dbReference type="InterPro" id="IPR013830">
    <property type="entry name" value="SGNH_hydro"/>
</dbReference>
<dbReference type="EMBL" id="VJVV01000007">
    <property type="protein sequence ID" value="TRO80620.1"/>
    <property type="molecule type" value="Genomic_DNA"/>
</dbReference>
<protein>
    <submittedName>
        <fullName evidence="2">Arylesterase</fullName>
    </submittedName>
</protein>
<dbReference type="Pfam" id="PF13472">
    <property type="entry name" value="Lipase_GDSL_2"/>
    <property type="match status" value="1"/>
</dbReference>
<proteinExistence type="predicted"/>
<name>A0A550JBI6_9BACT</name>
<dbReference type="AlphaFoldDB" id="A0A550JBI6"/>
<evidence type="ECO:0000259" key="1">
    <source>
        <dbReference type="Pfam" id="PF13472"/>
    </source>
</evidence>
<evidence type="ECO:0000313" key="2">
    <source>
        <dbReference type="EMBL" id="TRO80620.1"/>
    </source>
</evidence>
<dbReference type="SUPFAM" id="SSF52266">
    <property type="entry name" value="SGNH hydrolase"/>
    <property type="match status" value="1"/>
</dbReference>
<dbReference type="InterPro" id="IPR051532">
    <property type="entry name" value="Ester_Hydrolysis_Enzymes"/>
</dbReference>
<dbReference type="InterPro" id="IPR036514">
    <property type="entry name" value="SGNH_hydro_sf"/>
</dbReference>
<accession>A0A550JBI6</accession>
<dbReference type="PANTHER" id="PTHR30383">
    <property type="entry name" value="THIOESTERASE 1/PROTEASE 1/LYSOPHOSPHOLIPASE L1"/>
    <property type="match status" value="1"/>
</dbReference>